<dbReference type="Proteomes" id="UP001231370">
    <property type="component" value="Unassembled WGS sequence"/>
</dbReference>
<accession>A0ABT7BHG9</accession>
<gene>
    <name evidence="1" type="ORF">PJF56_07145</name>
</gene>
<organism evidence="1 2">
    <name type="scientific">Roseofilum halophilum BLCC-M91</name>
    <dbReference type="NCBI Taxonomy" id="3022259"/>
    <lineage>
        <taxon>Bacteria</taxon>
        <taxon>Bacillati</taxon>
        <taxon>Cyanobacteriota</taxon>
        <taxon>Cyanophyceae</taxon>
        <taxon>Desertifilales</taxon>
        <taxon>Desertifilaceae</taxon>
        <taxon>Roseofilum</taxon>
        <taxon>Roseofilum halophilum</taxon>
    </lineage>
</organism>
<name>A0ABT7BHG9_9CYAN</name>
<dbReference type="RefSeq" id="WP_283761945.1">
    <property type="nucleotide sequence ID" value="NZ_JAQPOK010000060.1"/>
</dbReference>
<dbReference type="EMBL" id="JAQPOK010000060">
    <property type="protein sequence ID" value="MDJ1178633.1"/>
    <property type="molecule type" value="Genomic_DNA"/>
</dbReference>
<evidence type="ECO:0000313" key="2">
    <source>
        <dbReference type="Proteomes" id="UP001231370"/>
    </source>
</evidence>
<protein>
    <submittedName>
        <fullName evidence="1">Uncharacterized protein</fullName>
    </submittedName>
</protein>
<sequence>MTALPTKLPQWYTVKANEEKGWVPETTDVVEYTNSSQNNNEVLKAWEGHTAFFDVMRYSNRNVP</sequence>
<comment type="caution">
    <text evidence="1">The sequence shown here is derived from an EMBL/GenBank/DDBJ whole genome shotgun (WGS) entry which is preliminary data.</text>
</comment>
<reference evidence="1 2" key="1">
    <citation type="submission" date="2023-01" db="EMBL/GenBank/DDBJ databases">
        <title>Novel diversity within Roseofilum (Cyanobacteria; Desertifilaceae) from marine benthic mats with descriptions of four novel species.</title>
        <authorList>
            <person name="Wang Y."/>
            <person name="Berthold D.E."/>
            <person name="Hu J."/>
            <person name="Lefler F.W."/>
            <person name="Laughinghouse H.D. IV."/>
        </authorList>
    </citation>
    <scope>NUCLEOTIDE SEQUENCE [LARGE SCALE GENOMIC DNA]</scope>
    <source>
        <strain evidence="1 2">BLCC-M91</strain>
    </source>
</reference>
<proteinExistence type="predicted"/>
<evidence type="ECO:0000313" key="1">
    <source>
        <dbReference type="EMBL" id="MDJ1178633.1"/>
    </source>
</evidence>
<keyword evidence="2" id="KW-1185">Reference proteome</keyword>